<dbReference type="InterPro" id="IPR021454">
    <property type="entry name" value="DUF3105"/>
</dbReference>
<protein>
    <recommendedName>
        <fullName evidence="5">DUF3105 domain-containing protein</fullName>
    </recommendedName>
</protein>
<dbReference type="STRING" id="1005944.SAMN05192576_0919"/>
<dbReference type="RefSeq" id="WP_143016081.1">
    <property type="nucleotide sequence ID" value="NZ_BKAE01000002.1"/>
</dbReference>
<evidence type="ECO:0000256" key="1">
    <source>
        <dbReference type="SAM" id="MobiDB-lite"/>
    </source>
</evidence>
<dbReference type="EMBL" id="FNIC01000001">
    <property type="protein sequence ID" value="SDM78260.1"/>
    <property type="molecule type" value="Genomic_DNA"/>
</dbReference>
<evidence type="ECO:0000313" key="3">
    <source>
        <dbReference type="EMBL" id="SDM78260.1"/>
    </source>
</evidence>
<proteinExistence type="predicted"/>
<feature type="region of interest" description="Disordered" evidence="1">
    <location>
        <begin position="1"/>
        <end position="58"/>
    </location>
</feature>
<feature type="transmembrane region" description="Helical" evidence="2">
    <location>
        <begin position="66"/>
        <end position="89"/>
    </location>
</feature>
<keyword evidence="2" id="KW-0472">Membrane</keyword>
<keyword evidence="2" id="KW-0812">Transmembrane</keyword>
<dbReference type="Proteomes" id="UP000199004">
    <property type="component" value="Unassembled WGS sequence"/>
</dbReference>
<evidence type="ECO:0000256" key="2">
    <source>
        <dbReference type="SAM" id="Phobius"/>
    </source>
</evidence>
<feature type="compositionally biased region" description="Pro residues" evidence="1">
    <location>
        <begin position="1"/>
        <end position="32"/>
    </location>
</feature>
<gene>
    <name evidence="3" type="ORF">SAMN05192576_0919</name>
</gene>
<reference evidence="3 4" key="1">
    <citation type="submission" date="2016-10" db="EMBL/GenBank/DDBJ databases">
        <authorList>
            <person name="de Groot N.N."/>
        </authorList>
    </citation>
    <scope>NUCLEOTIDE SEQUENCE [LARGE SCALE GENOMIC DNA]</scope>
    <source>
        <strain evidence="3 4">CGMCC 1.11147</strain>
    </source>
</reference>
<organism evidence="3 4">
    <name type="scientific">Nocardioides szechwanensis</name>
    <dbReference type="NCBI Taxonomy" id="1005944"/>
    <lineage>
        <taxon>Bacteria</taxon>
        <taxon>Bacillati</taxon>
        <taxon>Actinomycetota</taxon>
        <taxon>Actinomycetes</taxon>
        <taxon>Propionibacteriales</taxon>
        <taxon>Nocardioidaceae</taxon>
        <taxon>Nocardioides</taxon>
    </lineage>
</organism>
<dbReference type="AlphaFoldDB" id="A0A1G9W192"/>
<evidence type="ECO:0000313" key="4">
    <source>
        <dbReference type="Proteomes" id="UP000199004"/>
    </source>
</evidence>
<dbReference type="OrthoDB" id="164831at2"/>
<keyword evidence="4" id="KW-1185">Reference proteome</keyword>
<keyword evidence="2" id="KW-1133">Transmembrane helix</keyword>
<evidence type="ECO:0008006" key="5">
    <source>
        <dbReference type="Google" id="ProtNLM"/>
    </source>
</evidence>
<accession>A0A1G9W192</accession>
<feature type="compositionally biased region" description="Pro residues" evidence="1">
    <location>
        <begin position="40"/>
        <end position="58"/>
    </location>
</feature>
<name>A0A1G9W192_9ACTN</name>
<sequence>MSEQPPPPGPPPVGPPPGPPPLGPPPPGPPPAYQAYSPFPTGPPPAEPPPGWVPQAGPPPRKGHTLALVLGLLGALVVIAGAVLVPLLVSSDDAEPRTGEPTLDAVESFDDLVPDHTEEDQDYPQSPAIGGPHSGSWLDCGVYDEPVREENVVHDLEHGTVWITYETGLDEDSVAQLEEVLPQNGILSPYDDLRAPVVVTVWGRQLELTGADDPRLELFIERFGAGETAPEPNASCAGGIDNPSSGAVA</sequence>
<feature type="region of interest" description="Disordered" evidence="1">
    <location>
        <begin position="230"/>
        <end position="249"/>
    </location>
</feature>
<dbReference type="Pfam" id="PF11303">
    <property type="entry name" value="DUF3105"/>
    <property type="match status" value="1"/>
</dbReference>